<evidence type="ECO:0000256" key="3">
    <source>
        <dbReference type="SAM" id="MobiDB-lite"/>
    </source>
</evidence>
<dbReference type="InterPro" id="IPR027417">
    <property type="entry name" value="P-loop_NTPase"/>
</dbReference>
<keyword evidence="1" id="KW-0067">ATP-binding</keyword>
<feature type="domain" description="DNA2/NAM7 helicase helicase" evidence="4">
    <location>
        <begin position="745"/>
        <end position="795"/>
    </location>
</feature>
<feature type="domain" description="DNA2/NAM7 helicase-like C-terminal" evidence="5">
    <location>
        <begin position="804"/>
        <end position="1024"/>
    </location>
</feature>
<dbReference type="SUPFAM" id="SSF52540">
    <property type="entry name" value="P-loop containing nucleoside triphosphate hydrolases"/>
    <property type="match status" value="1"/>
</dbReference>
<feature type="compositionally biased region" description="Pro residues" evidence="3">
    <location>
        <begin position="215"/>
        <end position="229"/>
    </location>
</feature>
<evidence type="ECO:0000313" key="6">
    <source>
        <dbReference type="EMBL" id="KAK7207996.1"/>
    </source>
</evidence>
<gene>
    <name evidence="6" type="ORF">BZA70DRAFT_265316</name>
</gene>
<evidence type="ECO:0000259" key="4">
    <source>
        <dbReference type="Pfam" id="PF13086"/>
    </source>
</evidence>
<dbReference type="CDD" id="cd18808">
    <property type="entry name" value="SF1_C_Upf1"/>
    <property type="match status" value="1"/>
</dbReference>
<reference evidence="6 7" key="1">
    <citation type="submission" date="2024-03" db="EMBL/GenBank/DDBJ databases">
        <title>Genome-scale model development and genomic sequencing of the oleaginous clade Lipomyces.</title>
        <authorList>
            <consortium name="Lawrence Berkeley National Laboratory"/>
            <person name="Czajka J.J."/>
            <person name="Han Y."/>
            <person name="Kim J."/>
            <person name="Mondo S.J."/>
            <person name="Hofstad B.A."/>
            <person name="Robles A."/>
            <person name="Haridas S."/>
            <person name="Riley R."/>
            <person name="LaButti K."/>
            <person name="Pangilinan J."/>
            <person name="Andreopoulos W."/>
            <person name="Lipzen A."/>
            <person name="Yan J."/>
            <person name="Wang M."/>
            <person name="Ng V."/>
            <person name="Grigoriev I.V."/>
            <person name="Spatafora J.W."/>
            <person name="Magnuson J.K."/>
            <person name="Baker S.E."/>
            <person name="Pomraning K.R."/>
        </authorList>
    </citation>
    <scope>NUCLEOTIDE SEQUENCE [LARGE SCALE GENOMIC DNA]</scope>
    <source>
        <strain evidence="6 7">Phaff 52-87</strain>
    </source>
</reference>
<dbReference type="PANTHER" id="PTHR10887:SF322">
    <property type="entry name" value="HELICASE MOV-10"/>
    <property type="match status" value="1"/>
</dbReference>
<dbReference type="Pfam" id="PF13087">
    <property type="entry name" value="AAA_12"/>
    <property type="match status" value="1"/>
</dbReference>
<keyword evidence="2" id="KW-0943">RNA-mediated gene silencing</keyword>
<evidence type="ECO:0000256" key="1">
    <source>
        <dbReference type="ARBA" id="ARBA00022806"/>
    </source>
</evidence>
<keyword evidence="1" id="KW-0347">Helicase</keyword>
<name>A0ABR1FDS1_9ASCO</name>
<sequence>MVADPQQIRPPVMYPVWPVGPYGMPLPPDGRHMEVPAHFPPPQMMPQWKPEDISKLATNGNALASDGRNGLPPFPASPQFPNAMQPPRFAMPIPPAPTNARPPPPYPERYLADPKAAYSLLLQSQLAVLQQAEAAYAQNPNPETMAELKYITAVHNNMLAGLKATQMTQPDLQKPQASPKTQTVQQSPTFQPPQQFLLQQQQQQQQQQQHQQLPQPQPQRPTVNPPPGLTIPNGDAPQFFQQHTPNGSQATASPLMTADTLTMTSVSPATSQPHQKENKITNDVNHTANGRQGDSSPELSQAMSTTSSSRKRIVIPGITDRRLSDDSEDDWRPDVYASSFIPLWLKNVNTYVAVETVSTKPPDFNLQEYVSGFVGNKILKHEPVPPFQYQKSGNGKAIRHLSVDTYRDYFFDLIDLEINAQKKELARYDMYAVSLEESDRERSLFKLKCPGIKEFTPTVEIGNLLYFRQLRPQFSTQGPDAFSGFKYPGYIWHFDRGRGEVLVRIDGLMFESNLFNVQFEYDETFLSVCAHSIDVFQKKIKEQPDGFVRRMLFPKDEDGTLQTTLPQGTFNLDWYDKGLNFEQQRAIDSVVKRNYGDVPFLISGPPGTGKTKTIVELALQLLKADKRKNVLLCAPSDAAADTLALRLRHYLNNKELFRLNHFTRPFAEVPSELLPFCAIDYVDLQDMFVFPEFEALMNYRIVVCSCKDSEILMEAQCSNRALKKYESFVYKSFRMPEPSDRLHWNALLVDEAGQGTEPETVIPLQVVMPDEDYAGELPMFVMAGDHKQLGPRTASRQEDRSELDVSLFERLMERAFYAEHPLARKQQLRSRKQPALPYLRPAFANLVRNYRSHPAILAMPSSLFYYDTLLPEATNVDSLCEWPRLPNRNLPVMFINNTGDDEMIEDGVSWYNTEEINLCCELVQDIITKGLVRPHEIAIAVPFREQIRRIRLSLRRKRLSEVNVGPIESYQGAEHRVVVVCTTRTRERFIERDFNKGLGLIHESKRFNVAITRAKELLVLIGNAEILQRDENWRALMSYCFRNSLFDHRNYPEWRPSQDEVNTPLFFSKIERGIAFKKQAESGESLKGYADDDAMWLAGFTAEEVLDE</sequence>
<dbReference type="PANTHER" id="PTHR10887">
    <property type="entry name" value="DNA2/NAM7 HELICASE FAMILY"/>
    <property type="match status" value="1"/>
</dbReference>
<dbReference type="InterPro" id="IPR041677">
    <property type="entry name" value="DNA2/NAM7_AAA_11"/>
</dbReference>
<dbReference type="GeneID" id="90036467"/>
<feature type="region of interest" description="Disordered" evidence="3">
    <location>
        <begin position="266"/>
        <end position="313"/>
    </location>
</feature>
<keyword evidence="6" id="KW-0378">Hydrolase</keyword>
<dbReference type="CDD" id="cd18038">
    <property type="entry name" value="DEXXQc_Helz-like"/>
    <property type="match status" value="1"/>
</dbReference>
<proteinExistence type="predicted"/>
<dbReference type="InterPro" id="IPR047187">
    <property type="entry name" value="SF1_C_Upf1"/>
</dbReference>
<dbReference type="Proteomes" id="UP001498771">
    <property type="component" value="Unassembled WGS sequence"/>
</dbReference>
<feature type="region of interest" description="Disordered" evidence="3">
    <location>
        <begin position="168"/>
        <end position="252"/>
    </location>
</feature>
<dbReference type="RefSeq" id="XP_064771029.1">
    <property type="nucleotide sequence ID" value="XM_064910955.1"/>
</dbReference>
<organism evidence="6 7">
    <name type="scientific">Myxozyma melibiosi</name>
    <dbReference type="NCBI Taxonomy" id="54550"/>
    <lineage>
        <taxon>Eukaryota</taxon>
        <taxon>Fungi</taxon>
        <taxon>Dikarya</taxon>
        <taxon>Ascomycota</taxon>
        <taxon>Saccharomycotina</taxon>
        <taxon>Lipomycetes</taxon>
        <taxon>Lipomycetales</taxon>
        <taxon>Lipomycetaceae</taxon>
        <taxon>Myxozyma</taxon>
    </lineage>
</organism>
<dbReference type="InterPro" id="IPR026122">
    <property type="entry name" value="MOV-10/SDE3_DEXXQ/H-box"/>
</dbReference>
<dbReference type="EMBL" id="JBBJBU010000001">
    <property type="protein sequence ID" value="KAK7207996.1"/>
    <property type="molecule type" value="Genomic_DNA"/>
</dbReference>
<feature type="compositionally biased region" description="Polar residues" evidence="3">
    <location>
        <begin position="281"/>
        <end position="308"/>
    </location>
</feature>
<feature type="compositionally biased region" description="Polar residues" evidence="3">
    <location>
        <begin position="168"/>
        <end position="180"/>
    </location>
</feature>
<feature type="domain" description="DNA2/NAM7 helicase helicase" evidence="4">
    <location>
        <begin position="579"/>
        <end position="649"/>
    </location>
</feature>
<evidence type="ECO:0000256" key="2">
    <source>
        <dbReference type="ARBA" id="ARBA00023158"/>
    </source>
</evidence>
<dbReference type="InterPro" id="IPR045055">
    <property type="entry name" value="DNA2/NAM7-like"/>
</dbReference>
<feature type="compositionally biased region" description="Low complexity" evidence="3">
    <location>
        <begin position="181"/>
        <end position="214"/>
    </location>
</feature>
<evidence type="ECO:0000313" key="7">
    <source>
        <dbReference type="Proteomes" id="UP001498771"/>
    </source>
</evidence>
<comment type="caution">
    <text evidence="6">The sequence shown here is derived from an EMBL/GenBank/DDBJ whole genome shotgun (WGS) entry which is preliminary data.</text>
</comment>
<feature type="compositionally biased region" description="Polar residues" evidence="3">
    <location>
        <begin position="239"/>
        <end position="252"/>
    </location>
</feature>
<accession>A0ABR1FDS1</accession>
<protein>
    <submittedName>
        <fullName evidence="6">P-loop containing nucleoside triphosphate hydrolase protein</fullName>
    </submittedName>
</protein>
<dbReference type="Pfam" id="PF13086">
    <property type="entry name" value="AAA_11"/>
    <property type="match status" value="2"/>
</dbReference>
<keyword evidence="1" id="KW-0547">Nucleotide-binding</keyword>
<keyword evidence="7" id="KW-1185">Reference proteome</keyword>
<dbReference type="GO" id="GO:0016787">
    <property type="term" value="F:hydrolase activity"/>
    <property type="evidence" value="ECO:0007669"/>
    <property type="project" value="UniProtKB-KW"/>
</dbReference>
<evidence type="ECO:0000259" key="5">
    <source>
        <dbReference type="Pfam" id="PF13087"/>
    </source>
</evidence>
<dbReference type="InterPro" id="IPR041679">
    <property type="entry name" value="DNA2/NAM7-like_C"/>
</dbReference>
<dbReference type="Gene3D" id="3.40.50.300">
    <property type="entry name" value="P-loop containing nucleotide triphosphate hydrolases"/>
    <property type="match status" value="2"/>
</dbReference>